<name>A0A418VUV9_9PROT</name>
<dbReference type="EMBL" id="QYUL01000002">
    <property type="protein sequence ID" value="RJF80923.1"/>
    <property type="molecule type" value="Genomic_DNA"/>
</dbReference>
<protein>
    <submittedName>
        <fullName evidence="1">Uncharacterized protein</fullName>
    </submittedName>
</protein>
<sequence>MHPFTLNAPARLADLPVPVGPLRGLLLTARDHLCALAESAGVTLWVNPRMEGLLAVNDRARAAGTWDEILPAASIRHRSLNPSNAYWIDGRNAEGETVTVQAGLLYDCRERSIGQRFADLSVFYDDPQQQAPAGEFCDVTSETALGLRGRIVWTNAGWTKPGAGKRGLFRTAQRANKLASWLLWQPDAMISVVDPDIVPVWSPERMGIRHMDPAPTITFNQAGVGLLPMHFVLFSRSHFFGDLAALAVDEAAVAA</sequence>
<evidence type="ECO:0000313" key="1">
    <source>
        <dbReference type="EMBL" id="RJF80923.1"/>
    </source>
</evidence>
<comment type="caution">
    <text evidence="1">The sequence shown here is derived from an EMBL/GenBank/DDBJ whole genome shotgun (WGS) entry which is preliminary data.</text>
</comment>
<accession>A0A418VUV9</accession>
<dbReference type="Proteomes" id="UP000283458">
    <property type="component" value="Unassembled WGS sequence"/>
</dbReference>
<evidence type="ECO:0000313" key="2">
    <source>
        <dbReference type="Proteomes" id="UP000283458"/>
    </source>
</evidence>
<reference evidence="1 2" key="1">
    <citation type="submission" date="2018-09" db="EMBL/GenBank/DDBJ databases">
        <authorList>
            <person name="Zhu H."/>
        </authorList>
    </citation>
    <scope>NUCLEOTIDE SEQUENCE [LARGE SCALE GENOMIC DNA]</scope>
    <source>
        <strain evidence="1 2">K2W22B-5</strain>
    </source>
</reference>
<dbReference type="RefSeq" id="WP_119831015.1">
    <property type="nucleotide sequence ID" value="NZ_QYUL01000002.1"/>
</dbReference>
<dbReference type="AlphaFoldDB" id="A0A418VUV9"/>
<proteinExistence type="predicted"/>
<dbReference type="OrthoDB" id="7306993at2"/>
<keyword evidence="2" id="KW-1185">Reference proteome</keyword>
<gene>
    <name evidence="1" type="ORF">D3877_11855</name>
</gene>
<organism evidence="1 2">
    <name type="scientific">Azospirillum cavernae</name>
    <dbReference type="NCBI Taxonomy" id="2320860"/>
    <lineage>
        <taxon>Bacteria</taxon>
        <taxon>Pseudomonadati</taxon>
        <taxon>Pseudomonadota</taxon>
        <taxon>Alphaproteobacteria</taxon>
        <taxon>Rhodospirillales</taxon>
        <taxon>Azospirillaceae</taxon>
        <taxon>Azospirillum</taxon>
    </lineage>
</organism>